<reference evidence="1" key="1">
    <citation type="submission" date="2021-06" db="EMBL/GenBank/DDBJ databases">
        <authorList>
            <person name="Kallberg Y."/>
            <person name="Tangrot J."/>
            <person name="Rosling A."/>
        </authorList>
    </citation>
    <scope>NUCLEOTIDE SEQUENCE</scope>
    <source>
        <strain evidence="1">MA461A</strain>
    </source>
</reference>
<dbReference type="Proteomes" id="UP000789920">
    <property type="component" value="Unassembled WGS sequence"/>
</dbReference>
<keyword evidence="2" id="KW-1185">Reference proteome</keyword>
<evidence type="ECO:0000313" key="1">
    <source>
        <dbReference type="EMBL" id="CAG8819118.1"/>
    </source>
</evidence>
<feature type="non-terminal residue" evidence="1">
    <location>
        <position position="1"/>
    </location>
</feature>
<name>A0ACA9S0M8_9GLOM</name>
<protein>
    <submittedName>
        <fullName evidence="1">33879_t:CDS:1</fullName>
    </submittedName>
</protein>
<dbReference type="EMBL" id="CAJVQC010081871">
    <property type="protein sequence ID" value="CAG8819118.1"/>
    <property type="molecule type" value="Genomic_DNA"/>
</dbReference>
<gene>
    <name evidence="1" type="ORF">RPERSI_LOCUS25066</name>
</gene>
<organism evidence="1 2">
    <name type="scientific">Racocetra persica</name>
    <dbReference type="NCBI Taxonomy" id="160502"/>
    <lineage>
        <taxon>Eukaryota</taxon>
        <taxon>Fungi</taxon>
        <taxon>Fungi incertae sedis</taxon>
        <taxon>Mucoromycota</taxon>
        <taxon>Glomeromycotina</taxon>
        <taxon>Glomeromycetes</taxon>
        <taxon>Diversisporales</taxon>
        <taxon>Gigasporaceae</taxon>
        <taxon>Racocetra</taxon>
    </lineage>
</organism>
<proteinExistence type="predicted"/>
<feature type="non-terminal residue" evidence="1">
    <location>
        <position position="284"/>
    </location>
</feature>
<evidence type="ECO:0000313" key="2">
    <source>
        <dbReference type="Proteomes" id="UP000789920"/>
    </source>
</evidence>
<accession>A0ACA9S0M8</accession>
<sequence length="284" mass="33566">VLLLKGLKDINIAHYSLTFHERITSQFSNRQSKPWHIATKLFRDNKTAAAGTPKLIHSLVFSHDNGKVYCLADDVMIEAEHELETILSKLKNLWVIKKDVKFEGFSYNIGDFMVRTIDVRHKGILVERDLGFRQGFVFRLSPLLGFNFRHYVEKVSHNNYKSRIRTLFNDHSQISSRPPKLLPYPQYRRVKRVPPFYKKKKFWIYSGGIGILFTVYYVNHLEVVPISNRRRFMDVTPKQEAKLAQQAYSEIMRRYRHNILPSWDHRTRFVRTVAQQIIRVSGME</sequence>
<comment type="caution">
    <text evidence="1">The sequence shown here is derived from an EMBL/GenBank/DDBJ whole genome shotgun (WGS) entry which is preliminary data.</text>
</comment>